<dbReference type="EMBL" id="JBDIML010000003">
    <property type="protein sequence ID" value="MEN2767448.1"/>
    <property type="molecule type" value="Genomic_DNA"/>
</dbReference>
<gene>
    <name evidence="1" type="ORF">ABC228_09620</name>
</gene>
<sequence length="203" mass="23819">MNQHDVFHMLLKETIAPLLKAYGFKKKGKNFSKILSDIAWTVNVQSSKWNTKEEAQFTINTGIFTNALFGTFYNHEAPQFPTEGVSVLRLQITELKNTADTWYKLNHETNLKQLTSELEYDIEEIVLPHLNQFQTIDDVIKEMERREKMKGWYENPHFLTILYHAAGYEKKALKRLKKMHTHSNDIAQRDFIKELSIRMGLSI</sequence>
<dbReference type="InterPro" id="IPR025412">
    <property type="entry name" value="DUF4304"/>
</dbReference>
<evidence type="ECO:0000313" key="1">
    <source>
        <dbReference type="EMBL" id="MEN2767448.1"/>
    </source>
</evidence>
<keyword evidence="2" id="KW-1185">Reference proteome</keyword>
<dbReference type="RefSeq" id="WP_345824923.1">
    <property type="nucleotide sequence ID" value="NZ_JBDIML010000003.1"/>
</dbReference>
<proteinExistence type="predicted"/>
<dbReference type="Proteomes" id="UP001444625">
    <property type="component" value="Unassembled WGS sequence"/>
</dbReference>
<comment type="caution">
    <text evidence="1">The sequence shown here is derived from an EMBL/GenBank/DDBJ whole genome shotgun (WGS) entry which is preliminary data.</text>
</comment>
<dbReference type="Pfam" id="PF14137">
    <property type="entry name" value="DUF4304"/>
    <property type="match status" value="1"/>
</dbReference>
<reference evidence="1 2" key="1">
    <citation type="submission" date="2024-05" db="EMBL/GenBank/DDBJ databases">
        <authorList>
            <person name="Haq I."/>
            <person name="Ullah Z."/>
            <person name="Ahmad R."/>
            <person name="Li M."/>
            <person name="Tong Y."/>
        </authorList>
    </citation>
    <scope>NUCLEOTIDE SEQUENCE [LARGE SCALE GENOMIC DNA]</scope>
    <source>
        <strain evidence="1 2">16A2E</strain>
    </source>
</reference>
<name>A0ABU9XIZ1_9BACI</name>
<organism evidence="1 2">
    <name type="scientific">Ornithinibacillus xuwenensis</name>
    <dbReference type="NCBI Taxonomy" id="3144668"/>
    <lineage>
        <taxon>Bacteria</taxon>
        <taxon>Bacillati</taxon>
        <taxon>Bacillota</taxon>
        <taxon>Bacilli</taxon>
        <taxon>Bacillales</taxon>
        <taxon>Bacillaceae</taxon>
        <taxon>Ornithinibacillus</taxon>
    </lineage>
</organism>
<accession>A0ABU9XIZ1</accession>
<evidence type="ECO:0000313" key="2">
    <source>
        <dbReference type="Proteomes" id="UP001444625"/>
    </source>
</evidence>
<protein>
    <submittedName>
        <fullName evidence="1">DUF4304 domain-containing protein</fullName>
    </submittedName>
</protein>